<reference evidence="1 2" key="1">
    <citation type="journal article" date="2019" name="Sci. Rep.">
        <title>Orb-weaving spider Araneus ventricosus genome elucidates the spidroin gene catalogue.</title>
        <authorList>
            <person name="Kono N."/>
            <person name="Nakamura H."/>
            <person name="Ohtoshi R."/>
            <person name="Moran D.A.P."/>
            <person name="Shinohara A."/>
            <person name="Yoshida Y."/>
            <person name="Fujiwara M."/>
            <person name="Mori M."/>
            <person name="Tomita M."/>
            <person name="Arakawa K."/>
        </authorList>
    </citation>
    <scope>NUCLEOTIDE SEQUENCE [LARGE SCALE GENOMIC DNA]</scope>
</reference>
<protein>
    <recommendedName>
        <fullName evidence="3">Integrase catalytic domain-containing protein</fullName>
    </recommendedName>
</protein>
<organism evidence="1 2">
    <name type="scientific">Araneus ventricosus</name>
    <name type="common">Orbweaver spider</name>
    <name type="synonym">Epeira ventricosa</name>
    <dbReference type="NCBI Taxonomy" id="182803"/>
    <lineage>
        <taxon>Eukaryota</taxon>
        <taxon>Metazoa</taxon>
        <taxon>Ecdysozoa</taxon>
        <taxon>Arthropoda</taxon>
        <taxon>Chelicerata</taxon>
        <taxon>Arachnida</taxon>
        <taxon>Araneae</taxon>
        <taxon>Araneomorphae</taxon>
        <taxon>Entelegynae</taxon>
        <taxon>Araneoidea</taxon>
        <taxon>Araneidae</taxon>
        <taxon>Araneus</taxon>
    </lineage>
</organism>
<dbReference type="OrthoDB" id="6428870at2759"/>
<accession>A0A4Y2N9Q8</accession>
<dbReference type="InterPro" id="IPR036397">
    <property type="entry name" value="RNaseH_sf"/>
</dbReference>
<dbReference type="Proteomes" id="UP000499080">
    <property type="component" value="Unassembled WGS sequence"/>
</dbReference>
<dbReference type="SUPFAM" id="SSF53098">
    <property type="entry name" value="Ribonuclease H-like"/>
    <property type="match status" value="1"/>
</dbReference>
<dbReference type="AlphaFoldDB" id="A0A4Y2N9Q8"/>
<dbReference type="EMBL" id="BGPR01008688">
    <property type="protein sequence ID" value="GBN35380.1"/>
    <property type="molecule type" value="Genomic_DNA"/>
</dbReference>
<evidence type="ECO:0000313" key="1">
    <source>
        <dbReference type="EMBL" id="GBN35380.1"/>
    </source>
</evidence>
<evidence type="ECO:0000313" key="2">
    <source>
        <dbReference type="Proteomes" id="UP000499080"/>
    </source>
</evidence>
<comment type="caution">
    <text evidence="1">The sequence shown here is derived from an EMBL/GenBank/DDBJ whole genome shotgun (WGS) entry which is preliminary data.</text>
</comment>
<name>A0A4Y2N9Q8_ARAVE</name>
<dbReference type="Gene3D" id="3.30.420.10">
    <property type="entry name" value="Ribonuclease H-like superfamily/Ribonuclease H"/>
    <property type="match status" value="1"/>
</dbReference>
<dbReference type="GO" id="GO:0003676">
    <property type="term" value="F:nucleic acid binding"/>
    <property type="evidence" value="ECO:0007669"/>
    <property type="project" value="InterPro"/>
</dbReference>
<keyword evidence="2" id="KW-1185">Reference proteome</keyword>
<sequence length="132" mass="15101">MRTGRPECLVESHLCATADTSDNPLTLKEESKSLRDYSLMVSPDFIKERKGKLAELLRTFSGVVYNGEDPFPYSRMKTASLPQTSGRTERFNKTLADILSMPVGVEQKDWDEILPFLTFAYNTVKWDFWLSP</sequence>
<proteinExistence type="predicted"/>
<dbReference type="InterPro" id="IPR012337">
    <property type="entry name" value="RNaseH-like_sf"/>
</dbReference>
<gene>
    <name evidence="1" type="ORF">AVEN_242640_1</name>
</gene>
<evidence type="ECO:0008006" key="3">
    <source>
        <dbReference type="Google" id="ProtNLM"/>
    </source>
</evidence>